<dbReference type="SMR" id="A0A1I7RMV5"/>
<evidence type="ECO:0000256" key="6">
    <source>
        <dbReference type="ARBA" id="ARBA00022840"/>
    </source>
</evidence>
<name>A0A1I7RMV5_BURXY</name>
<feature type="domain" description="ABC transmembrane type-1" evidence="13">
    <location>
        <begin position="327"/>
        <end position="601"/>
    </location>
</feature>
<dbReference type="PROSITE" id="PS50893">
    <property type="entry name" value="ABC_TRANSPORTER_2"/>
    <property type="match status" value="1"/>
</dbReference>
<sequence length="912" mass="101847">MSGGQKHLVRKPAVLILDEATSALDSESEYIIQKALHQCAVGRTVIVISHRLSTVEKADRIFVIQKGEVVQAGNHQTLMQTDALYKDLVKRQLFGGHAKDDGDVPNAIHLHLFQEDLKMARIGAISVLLAYVLLDLLFTILPYGFYAQNFGFNFNMMGKNLNPIEYDPRTSGFDFLIYYLLRIIFLLVGMIMVAFKKPLLLFSFSLNSVAACSISFSLVKILCFAERPNQLEFFGVWLSLFWNIFGSFWSLYIFNSVVLKQLFNPANYERMEEGAETMLGDAEAASENAGNTDEKEDGKEPITRQSVMAHVKFLMKYAGKYWQWFCLAFIFLLITASARSFIPYYTGKVIANIVHRDKESTDAFYSTLFVMCGLIAVASVFAGLRGAVFNWAGALVNRRMRKDLFDSLISQEIAFFDQQKTGAILSRLTTDCETVTSIIQTNMELLLRSVAMLIGFTIVMLNVSWRLTVVTFVVMPPLAVFTKLYGTYCDKISENVQTTMAKANQAAEECLGTVRTVRAFACENKESKRFDEHLVGIVGILKHKAVMSFGYITLSEILEYLVLVVVLLYAGHLAITGNLTVEQITAFILYQLQLIDIFYNIDYVFANMMGSVGASRKVFEYMNKRPEIAYDGTVESKVEGNIEFEDVSFVYPSRPHSEVLKSINLSIKPGETVALVGPSGAGKSSIISLLEYFYETTKGAIKLDGVNIREYAHRFYHQQVSLVSQEPTLYSGSIKENILYGCEEWCTEDDMVEAAKLANAHGFITELEEGYETKCGEKGVQMSGGQKQRIAIARALVRKPAVLILDEATSALDSESEYIIQKALNQCAVGRTVIVIAHRLSTVEKADRIFVIQKGEVVQEGNHQTLIKIDGLYKDLVKRQLFGGQAKDDGDVPNAVGGLVTEENHTKETSAG</sequence>
<protein>
    <submittedName>
        <fullName evidence="14">(pine wood nematode) hypothetical protein</fullName>
    </submittedName>
</protein>
<keyword evidence="10 11" id="KW-0472">Membrane</keyword>
<dbReference type="Pfam" id="PF00005">
    <property type="entry name" value="ABC_tran"/>
    <property type="match status" value="1"/>
</dbReference>
<evidence type="ECO:0000256" key="7">
    <source>
        <dbReference type="ARBA" id="ARBA00022856"/>
    </source>
</evidence>
<dbReference type="PANTHER" id="PTHR43394">
    <property type="entry name" value="ATP-DEPENDENT PERMEASE MDL1, MITOCHONDRIAL"/>
    <property type="match status" value="1"/>
</dbReference>
<evidence type="ECO:0000256" key="11">
    <source>
        <dbReference type="SAM" id="Phobius"/>
    </source>
</evidence>
<evidence type="ECO:0000259" key="12">
    <source>
        <dbReference type="PROSITE" id="PS50893"/>
    </source>
</evidence>
<dbReference type="PANTHER" id="PTHR43394:SF19">
    <property type="entry name" value="ABC TRANSPORTER B FAMILY"/>
    <property type="match status" value="1"/>
</dbReference>
<dbReference type="GO" id="GO:0005524">
    <property type="term" value="F:ATP binding"/>
    <property type="evidence" value="ECO:0007669"/>
    <property type="project" value="UniProtKB-KW"/>
</dbReference>
<comment type="subcellular location">
    <subcellularLocation>
        <location evidence="1">Endomembrane system</location>
        <topology evidence="1">Multi-pass membrane protein</topology>
    </subcellularLocation>
</comment>
<dbReference type="Proteomes" id="UP000659654">
    <property type="component" value="Unassembled WGS sequence"/>
</dbReference>
<feature type="domain" description="ABC transporter" evidence="12">
    <location>
        <begin position="642"/>
        <end position="879"/>
    </location>
</feature>
<dbReference type="CDD" id="cd03249">
    <property type="entry name" value="ABC_MTABC3_MDL1_MDL2"/>
    <property type="match status" value="1"/>
</dbReference>
<dbReference type="Gene3D" id="1.20.1560.10">
    <property type="entry name" value="ABC transporter type 1, transmembrane domain"/>
    <property type="match status" value="1"/>
</dbReference>
<dbReference type="WBParaSite" id="BXY_0204100.1">
    <property type="protein sequence ID" value="BXY_0204100.1"/>
    <property type="gene ID" value="BXY_0204100"/>
</dbReference>
<dbReference type="Proteomes" id="UP000095284">
    <property type="component" value="Unplaced"/>
</dbReference>
<evidence type="ECO:0000256" key="10">
    <source>
        <dbReference type="ARBA" id="ARBA00023136"/>
    </source>
</evidence>
<proteinExistence type="inferred from homology"/>
<reference evidence="14" key="2">
    <citation type="submission" date="2020-09" db="EMBL/GenBank/DDBJ databases">
        <authorList>
            <person name="Kikuchi T."/>
        </authorList>
    </citation>
    <scope>NUCLEOTIDE SEQUENCE</scope>
    <source>
        <strain evidence="14">Ka4C1</strain>
    </source>
</reference>
<evidence type="ECO:0000256" key="9">
    <source>
        <dbReference type="ARBA" id="ARBA00022989"/>
    </source>
</evidence>
<dbReference type="Pfam" id="PF00664">
    <property type="entry name" value="ABC_membrane"/>
    <property type="match status" value="1"/>
</dbReference>
<evidence type="ECO:0000256" key="4">
    <source>
        <dbReference type="ARBA" id="ARBA00022692"/>
    </source>
</evidence>
<evidence type="ECO:0000313" key="14">
    <source>
        <dbReference type="EMBL" id="CAD5232669.1"/>
    </source>
</evidence>
<dbReference type="SUPFAM" id="SSF90123">
    <property type="entry name" value="ABC transporter transmembrane region"/>
    <property type="match status" value="1"/>
</dbReference>
<dbReference type="Proteomes" id="UP000582659">
    <property type="component" value="Unassembled WGS sequence"/>
</dbReference>
<dbReference type="CDD" id="cd18572">
    <property type="entry name" value="ABC_6TM_TAP"/>
    <property type="match status" value="1"/>
</dbReference>
<dbReference type="AlphaFoldDB" id="A0A1I7RMV5"/>
<dbReference type="eggNOG" id="KOG0058">
    <property type="taxonomic scope" value="Eukaryota"/>
</dbReference>
<keyword evidence="3" id="KW-0813">Transport</keyword>
<dbReference type="GO" id="GO:0016020">
    <property type="term" value="C:membrane"/>
    <property type="evidence" value="ECO:0007669"/>
    <property type="project" value="InterPro"/>
</dbReference>
<dbReference type="InterPro" id="IPR011527">
    <property type="entry name" value="ABC1_TM_dom"/>
</dbReference>
<dbReference type="InterPro" id="IPR039421">
    <property type="entry name" value="Type_1_exporter"/>
</dbReference>
<dbReference type="InterPro" id="IPR036640">
    <property type="entry name" value="ABC1_TM_sf"/>
</dbReference>
<feature type="transmembrane region" description="Helical" evidence="11">
    <location>
        <begin position="176"/>
        <end position="195"/>
    </location>
</feature>
<evidence type="ECO:0000256" key="3">
    <source>
        <dbReference type="ARBA" id="ARBA00022448"/>
    </source>
</evidence>
<feature type="transmembrane region" description="Helical" evidence="11">
    <location>
        <begin position="364"/>
        <end position="392"/>
    </location>
</feature>
<dbReference type="FunFam" id="1.20.1560.10:FF:000154">
    <property type="entry name" value="HAlF transporter (PGP related)"/>
    <property type="match status" value="1"/>
</dbReference>
<dbReference type="FunFam" id="3.40.50.300:FF:000140">
    <property type="entry name" value="Lipid A export ATP-binding/permease protein MsbA"/>
    <property type="match status" value="1"/>
</dbReference>
<evidence type="ECO:0000313" key="15">
    <source>
        <dbReference type="Proteomes" id="UP000095284"/>
    </source>
</evidence>
<dbReference type="GO" id="GO:0016887">
    <property type="term" value="F:ATP hydrolysis activity"/>
    <property type="evidence" value="ECO:0007669"/>
    <property type="project" value="InterPro"/>
</dbReference>
<evidence type="ECO:0000256" key="5">
    <source>
        <dbReference type="ARBA" id="ARBA00022741"/>
    </source>
</evidence>
<accession>A0A1I7RMV5</accession>
<feature type="transmembrane region" description="Helical" evidence="11">
    <location>
        <begin position="200"/>
        <end position="222"/>
    </location>
</feature>
<evidence type="ECO:0000256" key="1">
    <source>
        <dbReference type="ARBA" id="ARBA00004127"/>
    </source>
</evidence>
<dbReference type="Gene3D" id="3.40.50.300">
    <property type="entry name" value="P-loop containing nucleotide triphosphate hydrolases"/>
    <property type="match status" value="2"/>
</dbReference>
<dbReference type="SUPFAM" id="SSF52540">
    <property type="entry name" value="P-loop containing nucleoside triphosphate hydrolases"/>
    <property type="match status" value="2"/>
</dbReference>
<feature type="transmembrane region" description="Helical" evidence="11">
    <location>
        <begin position="557"/>
        <end position="575"/>
    </location>
</feature>
<evidence type="ECO:0000313" key="17">
    <source>
        <dbReference type="WBParaSite" id="BXY_0204100.1"/>
    </source>
</evidence>
<keyword evidence="7" id="KW-0653">Protein transport</keyword>
<keyword evidence="7" id="KW-0571">Peptide transport</keyword>
<keyword evidence="9 11" id="KW-1133">Transmembrane helix</keyword>
<evidence type="ECO:0000256" key="2">
    <source>
        <dbReference type="ARBA" id="ARBA00006493"/>
    </source>
</evidence>
<organism evidence="15 17">
    <name type="scientific">Bursaphelenchus xylophilus</name>
    <name type="common">Pinewood nematode worm</name>
    <name type="synonym">Aphelenchoides xylophilus</name>
    <dbReference type="NCBI Taxonomy" id="6326"/>
    <lineage>
        <taxon>Eukaryota</taxon>
        <taxon>Metazoa</taxon>
        <taxon>Ecdysozoa</taxon>
        <taxon>Nematoda</taxon>
        <taxon>Chromadorea</taxon>
        <taxon>Rhabditida</taxon>
        <taxon>Tylenchina</taxon>
        <taxon>Tylenchomorpha</taxon>
        <taxon>Aphelenchoidea</taxon>
        <taxon>Aphelenchoididae</taxon>
        <taxon>Bursaphelenchus</taxon>
    </lineage>
</organism>
<dbReference type="InterPro" id="IPR017871">
    <property type="entry name" value="ABC_transporter-like_CS"/>
</dbReference>
<feature type="transmembrane region" description="Helical" evidence="11">
    <location>
        <begin position="122"/>
        <end position="146"/>
    </location>
</feature>
<evidence type="ECO:0000313" key="16">
    <source>
        <dbReference type="Proteomes" id="UP000659654"/>
    </source>
</evidence>
<evidence type="ECO:0000259" key="13">
    <source>
        <dbReference type="PROSITE" id="PS50929"/>
    </source>
</evidence>
<dbReference type="PROSITE" id="PS00211">
    <property type="entry name" value="ABC_TRANSPORTER_1"/>
    <property type="match status" value="1"/>
</dbReference>
<dbReference type="InterPro" id="IPR003439">
    <property type="entry name" value="ABC_transporter-like_ATP-bd"/>
</dbReference>
<dbReference type="PROSITE" id="PS50929">
    <property type="entry name" value="ABC_TM1F"/>
    <property type="match status" value="1"/>
</dbReference>
<dbReference type="EMBL" id="CAJFCV020000005">
    <property type="protein sequence ID" value="CAG9125428.1"/>
    <property type="molecule type" value="Genomic_DNA"/>
</dbReference>
<dbReference type="OrthoDB" id="6500128at2759"/>
<dbReference type="GO" id="GO:0012505">
    <property type="term" value="C:endomembrane system"/>
    <property type="evidence" value="ECO:0007669"/>
    <property type="project" value="UniProtKB-SubCell"/>
</dbReference>
<keyword evidence="16" id="KW-1185">Reference proteome</keyword>
<dbReference type="SMART" id="SM00382">
    <property type="entry name" value="AAA"/>
    <property type="match status" value="1"/>
</dbReference>
<feature type="transmembrane region" description="Helical" evidence="11">
    <location>
        <begin position="445"/>
        <end position="463"/>
    </location>
</feature>
<reference evidence="17" key="1">
    <citation type="submission" date="2016-11" db="UniProtKB">
        <authorList>
            <consortium name="WormBaseParasite"/>
        </authorList>
    </citation>
    <scope>IDENTIFICATION</scope>
</reference>
<dbReference type="InterPro" id="IPR027417">
    <property type="entry name" value="P-loop_NTPase"/>
</dbReference>
<comment type="similarity">
    <text evidence="2">Belongs to the ABC transporter superfamily. ABCB family. MHC peptide exporter (TC 3.A.1.209) subfamily.</text>
</comment>
<keyword evidence="5" id="KW-0547">Nucleotide-binding</keyword>
<feature type="transmembrane region" description="Helical" evidence="11">
    <location>
        <begin position="321"/>
        <end position="344"/>
    </location>
</feature>
<keyword evidence="4 11" id="KW-0812">Transmembrane</keyword>
<keyword evidence="8" id="KW-1278">Translocase</keyword>
<evidence type="ECO:0000256" key="8">
    <source>
        <dbReference type="ARBA" id="ARBA00022967"/>
    </source>
</evidence>
<feature type="transmembrane region" description="Helical" evidence="11">
    <location>
        <begin position="587"/>
        <end position="606"/>
    </location>
</feature>
<gene>
    <name evidence="14" type="ORF">BXYJ_LOCUS12760</name>
</gene>
<feature type="transmembrane region" description="Helical" evidence="11">
    <location>
        <begin position="234"/>
        <end position="254"/>
    </location>
</feature>
<keyword evidence="6" id="KW-0067">ATP-binding</keyword>
<dbReference type="InterPro" id="IPR003593">
    <property type="entry name" value="AAA+_ATPase"/>
</dbReference>
<dbReference type="GO" id="GO:0015421">
    <property type="term" value="F:ABC-type oligopeptide transporter activity"/>
    <property type="evidence" value="ECO:0007669"/>
    <property type="project" value="TreeGrafter"/>
</dbReference>
<dbReference type="EMBL" id="CAJFDI010000005">
    <property type="protein sequence ID" value="CAD5232669.1"/>
    <property type="molecule type" value="Genomic_DNA"/>
</dbReference>